<gene>
    <name evidence="3" type="ORF">EDC28_101193</name>
</gene>
<feature type="region of interest" description="Disordered" evidence="1">
    <location>
        <begin position="116"/>
        <end position="149"/>
    </location>
</feature>
<dbReference type="EMBL" id="RJUL01000001">
    <property type="protein sequence ID" value="ROQ30507.1"/>
    <property type="molecule type" value="Genomic_DNA"/>
</dbReference>
<keyword evidence="4" id="KW-1185">Reference proteome</keyword>
<feature type="chain" id="PRO_5018131343" evidence="2">
    <location>
        <begin position="22"/>
        <end position="178"/>
    </location>
</feature>
<keyword evidence="2" id="KW-0732">Signal</keyword>
<organism evidence="3 4">
    <name type="scientific">Gallaecimonas pentaromativorans</name>
    <dbReference type="NCBI Taxonomy" id="584787"/>
    <lineage>
        <taxon>Bacteria</taxon>
        <taxon>Pseudomonadati</taxon>
        <taxon>Pseudomonadota</taxon>
        <taxon>Gammaproteobacteria</taxon>
        <taxon>Enterobacterales</taxon>
        <taxon>Gallaecimonadaceae</taxon>
        <taxon>Gallaecimonas</taxon>
    </lineage>
</organism>
<name>A0A3N1PUR7_9GAMM</name>
<dbReference type="Proteomes" id="UP000268033">
    <property type="component" value="Unassembled WGS sequence"/>
</dbReference>
<reference evidence="3 4" key="1">
    <citation type="submission" date="2018-11" db="EMBL/GenBank/DDBJ databases">
        <title>Genomic Encyclopedia of Type Strains, Phase IV (KMG-IV): sequencing the most valuable type-strain genomes for metagenomic binning, comparative biology and taxonomic classification.</title>
        <authorList>
            <person name="Goeker M."/>
        </authorList>
    </citation>
    <scope>NUCLEOTIDE SEQUENCE [LARGE SCALE GENOMIC DNA]</scope>
    <source>
        <strain evidence="3 4">DSM 21945</strain>
    </source>
</reference>
<proteinExistence type="predicted"/>
<accession>A0A3N1PUR7</accession>
<comment type="caution">
    <text evidence="3">The sequence shown here is derived from an EMBL/GenBank/DDBJ whole genome shotgun (WGS) entry which is preliminary data.</text>
</comment>
<evidence type="ECO:0000256" key="2">
    <source>
        <dbReference type="SAM" id="SignalP"/>
    </source>
</evidence>
<dbReference type="AlphaFoldDB" id="A0A3N1PUR7"/>
<evidence type="ECO:0000313" key="3">
    <source>
        <dbReference type="EMBL" id="ROQ30507.1"/>
    </source>
</evidence>
<dbReference type="RefSeq" id="WP_123420367.1">
    <property type="nucleotide sequence ID" value="NZ_RJUL01000001.1"/>
</dbReference>
<sequence>MKRSKKVALTLMAPISALYIAGCSEPPVDASVYKSVEQCAQFHDRAQCESQFQQAKQVAEQTAPRYTSLQACEQDFGAGNCAVPGQQQYQQSGGFFMPMMMGFMAGQMLSGGRNPVQTQPLYRSKDDPNTYRTAQNVPVSRGEGPVKVRPSDVKVAPAGVVRRGGFGAQAARRTSFGG</sequence>
<evidence type="ECO:0000313" key="4">
    <source>
        <dbReference type="Proteomes" id="UP000268033"/>
    </source>
</evidence>
<evidence type="ECO:0000256" key="1">
    <source>
        <dbReference type="SAM" id="MobiDB-lite"/>
    </source>
</evidence>
<dbReference type="STRING" id="584787.GCA_001247655_01787"/>
<protein>
    <submittedName>
        <fullName evidence="3">Uncharacterized protein YgiB involved in biofilm formation</fullName>
    </submittedName>
</protein>
<dbReference type="InterPro" id="IPR009576">
    <property type="entry name" value="Biofilm_formation_YgiB"/>
</dbReference>
<feature type="signal peptide" evidence="2">
    <location>
        <begin position="1"/>
        <end position="21"/>
    </location>
</feature>
<dbReference type="Pfam" id="PF06693">
    <property type="entry name" value="DUF1190"/>
    <property type="match status" value="1"/>
</dbReference>